<protein>
    <recommendedName>
        <fullName evidence="3">THIF-type NAD/FAD binding fold domain-containing protein</fullName>
    </recommendedName>
</protein>
<dbReference type="Gene3D" id="3.40.50.720">
    <property type="entry name" value="NAD(P)-binding Rossmann-like Domain"/>
    <property type="match status" value="2"/>
</dbReference>
<dbReference type="GeneID" id="20530627"/>
<keyword evidence="2" id="KW-1185">Reference proteome</keyword>
<dbReference type="eggNOG" id="KOG2016">
    <property type="taxonomic scope" value="Eukaryota"/>
</dbReference>
<reference evidence="1" key="1">
    <citation type="submission" date="2013-04" db="EMBL/GenBank/DDBJ databases">
        <title>The Genome Sequence of Fonticula alba ATCC 38817.</title>
        <authorList>
            <consortium name="The Broad Institute Genomics Platform"/>
            <person name="Russ C."/>
            <person name="Cuomo C."/>
            <person name="Burger G."/>
            <person name="Gray M.W."/>
            <person name="Holland P.W.H."/>
            <person name="King N."/>
            <person name="Lang F.B.F."/>
            <person name="Roger A.J."/>
            <person name="Ruiz-Trillo I."/>
            <person name="Brown M."/>
            <person name="Walker B."/>
            <person name="Young S."/>
            <person name="Zeng Q."/>
            <person name="Gargeya S."/>
            <person name="Fitzgerald M."/>
            <person name="Haas B."/>
            <person name="Abouelleil A."/>
            <person name="Allen A.W."/>
            <person name="Alvarado L."/>
            <person name="Arachchi H.M."/>
            <person name="Berlin A.M."/>
            <person name="Chapman S.B."/>
            <person name="Gainer-Dewar J."/>
            <person name="Goldberg J."/>
            <person name="Griggs A."/>
            <person name="Gujja S."/>
            <person name="Hansen M."/>
            <person name="Howarth C."/>
            <person name="Imamovic A."/>
            <person name="Ireland A."/>
            <person name="Larimer J."/>
            <person name="McCowan C."/>
            <person name="Murphy C."/>
            <person name="Pearson M."/>
            <person name="Poon T.W."/>
            <person name="Priest M."/>
            <person name="Roberts A."/>
            <person name="Saif S."/>
            <person name="Shea T."/>
            <person name="Sisk P."/>
            <person name="Sykes S."/>
            <person name="Wortman J."/>
            <person name="Nusbaum C."/>
            <person name="Birren B."/>
        </authorList>
    </citation>
    <scope>NUCLEOTIDE SEQUENCE [LARGE SCALE GENOMIC DNA]</scope>
    <source>
        <strain evidence="1">ATCC 38817</strain>
    </source>
</reference>
<proteinExistence type="predicted"/>
<dbReference type="InterPro" id="IPR045886">
    <property type="entry name" value="ThiF/MoeB/HesA"/>
</dbReference>
<dbReference type="GO" id="GO:0019948">
    <property type="term" value="F:SUMO activating enzyme activity"/>
    <property type="evidence" value="ECO:0007669"/>
    <property type="project" value="TreeGrafter"/>
</dbReference>
<dbReference type="PANTHER" id="PTHR10953">
    <property type="entry name" value="UBIQUITIN-ACTIVATING ENZYME E1"/>
    <property type="match status" value="1"/>
</dbReference>
<dbReference type="InterPro" id="IPR035985">
    <property type="entry name" value="Ubiquitin-activating_enz"/>
</dbReference>
<dbReference type="PANTHER" id="PTHR10953:SF162">
    <property type="entry name" value="SUMO-ACTIVATING ENZYME SUBUNIT 1"/>
    <property type="match status" value="1"/>
</dbReference>
<evidence type="ECO:0008006" key="3">
    <source>
        <dbReference type="Google" id="ProtNLM"/>
    </source>
</evidence>
<organism evidence="1">
    <name type="scientific">Fonticula alba</name>
    <name type="common">Slime mold</name>
    <dbReference type="NCBI Taxonomy" id="691883"/>
    <lineage>
        <taxon>Eukaryota</taxon>
        <taxon>Rotosphaerida</taxon>
        <taxon>Fonticulaceae</taxon>
        <taxon>Fonticula</taxon>
    </lineage>
</organism>
<dbReference type="GO" id="GO:0031510">
    <property type="term" value="C:SUMO activating enzyme complex"/>
    <property type="evidence" value="ECO:0007669"/>
    <property type="project" value="TreeGrafter"/>
</dbReference>
<dbReference type="STRING" id="691883.A0A058Z041"/>
<dbReference type="Proteomes" id="UP000030693">
    <property type="component" value="Unassembled WGS sequence"/>
</dbReference>
<dbReference type="OrthoDB" id="1708823at2759"/>
<gene>
    <name evidence="1" type="ORF">H696_05902</name>
</gene>
<dbReference type="GO" id="GO:0016925">
    <property type="term" value="P:protein sumoylation"/>
    <property type="evidence" value="ECO:0007669"/>
    <property type="project" value="TreeGrafter"/>
</dbReference>
<dbReference type="RefSeq" id="XP_009497953.1">
    <property type="nucleotide sequence ID" value="XM_009499678.1"/>
</dbReference>
<dbReference type="AlphaFoldDB" id="A0A058Z041"/>
<name>A0A058Z041_FONAL</name>
<accession>A0A058Z041</accession>
<dbReference type="EMBL" id="KB932215">
    <property type="protein sequence ID" value="KCV67615.1"/>
    <property type="molecule type" value="Genomic_DNA"/>
</dbReference>
<dbReference type="GO" id="GO:0005737">
    <property type="term" value="C:cytoplasm"/>
    <property type="evidence" value="ECO:0007669"/>
    <property type="project" value="TreeGrafter"/>
</dbReference>
<evidence type="ECO:0000313" key="1">
    <source>
        <dbReference type="EMBL" id="KCV67615.1"/>
    </source>
</evidence>
<evidence type="ECO:0000313" key="2">
    <source>
        <dbReference type="Proteomes" id="UP000030693"/>
    </source>
</evidence>
<sequence length="560" mass="58878">MDRFDRQVRIWGPDAQARLQGSSVLVVGSSGLAAEVVRQLLLCGIGRVDWAGSPGAEAGAHFFAGPDDDPLEALRELSPDSTLALVTEAALQLLDLGPYDAILLDHVPLDRAAVRALEASPAPVVLATTASMHGLLRLCGPDIVTFEPPASTTSPARMHLRLDDRPPAALRLWAARLARGWPQLTASERAALPFPLVLAVAILQASGTPQGAADVDAWPEPGQGLDRRALRSALRGLFPSGEGSPPRCLAEAEAALSFHALGRQTRREVQAFEALLARQPPGAEAGPAADVWLFARAVAACLAAAPSTMPLGFAPFEDMDSSAEHFRALEDIYRRQSAADTEQLLGHVARLPVPGPEHAVSAIRAGAASLARDFQQLAFRRVFLSQAGALSDDFPLLGSSPDAVMAALDAGLPGPAAVGRSPAIQEAARAGASDPRLRALLLWYAAGLACLAGGETRLDGMSIFRQDRRLAAALRLVTNVELREVLTQEDLLGLRAALAADIRWLANSGGAEIHVTAAMTAGLAVQELIKILGRKGVPATGTVFLNSRHPSILATPATEH</sequence>
<dbReference type="SUPFAM" id="SSF69572">
    <property type="entry name" value="Activating enzymes of the ubiquitin-like proteins"/>
    <property type="match status" value="2"/>
</dbReference>